<protein>
    <submittedName>
        <fullName evidence="2">Uncharacterized protein</fullName>
    </submittedName>
</protein>
<evidence type="ECO:0000256" key="1">
    <source>
        <dbReference type="SAM" id="MobiDB-lite"/>
    </source>
</evidence>
<feature type="region of interest" description="Disordered" evidence="1">
    <location>
        <begin position="140"/>
        <end position="179"/>
    </location>
</feature>
<reference evidence="2 3" key="1">
    <citation type="submission" date="2024-08" db="EMBL/GenBank/DDBJ databases">
        <title>Insights into the chromosomal genome structure of Flemingia macrophylla.</title>
        <authorList>
            <person name="Ding Y."/>
            <person name="Zhao Y."/>
            <person name="Bi W."/>
            <person name="Wu M."/>
            <person name="Zhao G."/>
            <person name="Gong Y."/>
            <person name="Li W."/>
            <person name="Zhang P."/>
        </authorList>
    </citation>
    <scope>NUCLEOTIDE SEQUENCE [LARGE SCALE GENOMIC DNA]</scope>
    <source>
        <strain evidence="2">DYQJB</strain>
        <tissue evidence="2">Leaf</tissue>
    </source>
</reference>
<sequence>MSVARYVMFSLELIMKRGDPLHVFPIIATTKYDVHPPLPTLNWPSGSNVGSQLAVRAKCGLSTGRPGRMWAQNEIAQGPSKRRTMVSFTDNMVFILSLNSIHFPVVCLATMSLGTVITTTNPINTLAKLLSKLSALTSTSPSQSPFCSPKSPQPPPSLPIILMDPTPTPTSTSSPPSRP</sequence>
<evidence type="ECO:0000313" key="2">
    <source>
        <dbReference type="EMBL" id="KAL2326276.1"/>
    </source>
</evidence>
<feature type="compositionally biased region" description="Low complexity" evidence="1">
    <location>
        <begin position="140"/>
        <end position="150"/>
    </location>
</feature>
<feature type="compositionally biased region" description="Low complexity" evidence="1">
    <location>
        <begin position="169"/>
        <end position="179"/>
    </location>
</feature>
<accession>A0ABD1LRX3</accession>
<proteinExistence type="predicted"/>
<dbReference type="Gene3D" id="3.40.50.980">
    <property type="match status" value="1"/>
</dbReference>
<dbReference type="EMBL" id="JBGMDY010000008">
    <property type="protein sequence ID" value="KAL2326276.1"/>
    <property type="molecule type" value="Genomic_DNA"/>
</dbReference>
<evidence type="ECO:0000313" key="3">
    <source>
        <dbReference type="Proteomes" id="UP001603857"/>
    </source>
</evidence>
<dbReference type="Proteomes" id="UP001603857">
    <property type="component" value="Unassembled WGS sequence"/>
</dbReference>
<comment type="caution">
    <text evidence="2">The sequence shown here is derived from an EMBL/GenBank/DDBJ whole genome shotgun (WGS) entry which is preliminary data.</text>
</comment>
<keyword evidence="3" id="KW-1185">Reference proteome</keyword>
<gene>
    <name evidence="2" type="ORF">Fmac_025334</name>
</gene>
<name>A0ABD1LRX3_9FABA</name>
<organism evidence="2 3">
    <name type="scientific">Flemingia macrophylla</name>
    <dbReference type="NCBI Taxonomy" id="520843"/>
    <lineage>
        <taxon>Eukaryota</taxon>
        <taxon>Viridiplantae</taxon>
        <taxon>Streptophyta</taxon>
        <taxon>Embryophyta</taxon>
        <taxon>Tracheophyta</taxon>
        <taxon>Spermatophyta</taxon>
        <taxon>Magnoliopsida</taxon>
        <taxon>eudicotyledons</taxon>
        <taxon>Gunneridae</taxon>
        <taxon>Pentapetalae</taxon>
        <taxon>rosids</taxon>
        <taxon>fabids</taxon>
        <taxon>Fabales</taxon>
        <taxon>Fabaceae</taxon>
        <taxon>Papilionoideae</taxon>
        <taxon>50 kb inversion clade</taxon>
        <taxon>NPAAA clade</taxon>
        <taxon>indigoferoid/millettioid clade</taxon>
        <taxon>Phaseoleae</taxon>
        <taxon>Flemingia</taxon>
    </lineage>
</organism>
<dbReference type="AlphaFoldDB" id="A0ABD1LRX3"/>